<protein>
    <submittedName>
        <fullName evidence="3">Lysostaphin resistance A-like protein</fullName>
    </submittedName>
</protein>
<name>A0ABW7QEA0_9MICO</name>
<feature type="transmembrane region" description="Helical" evidence="1">
    <location>
        <begin position="68"/>
        <end position="88"/>
    </location>
</feature>
<sequence length="267" mass="29565">MTEILQGSLRRTRPVAQSAPVPKPIRQYSLPQILGVWAGAALPMAVLAWVVAPWLASMLPGPAAWPQAILLTLTAGLIWQFALVLILVRREQGTLRWSVLKEALWLRAPRSPKTGRKGGVLWLLLIPLTLLVYGREMLPKLPAPAGRDLGDFLQSAVGQDFFSGNWTWFALTLVMFAFNTVLGEELLFRGLLLPRMQGVFGRGDWLANGVLFALYHLHVPWAIPGRLVNAFILSWPSRRYQSALLGILAHSSQSVVFAALLLLLVLK</sequence>
<accession>A0ABW7QEA0</accession>
<dbReference type="Proteomes" id="UP001610861">
    <property type="component" value="Unassembled WGS sequence"/>
</dbReference>
<dbReference type="Pfam" id="PF02517">
    <property type="entry name" value="Rce1-like"/>
    <property type="match status" value="1"/>
</dbReference>
<keyword evidence="4" id="KW-1185">Reference proteome</keyword>
<evidence type="ECO:0000256" key="1">
    <source>
        <dbReference type="SAM" id="Phobius"/>
    </source>
</evidence>
<keyword evidence="1" id="KW-0472">Membrane</keyword>
<feature type="transmembrane region" description="Helical" evidence="1">
    <location>
        <begin position="166"/>
        <end position="184"/>
    </location>
</feature>
<evidence type="ECO:0000313" key="4">
    <source>
        <dbReference type="Proteomes" id="UP001610861"/>
    </source>
</evidence>
<feature type="transmembrane region" description="Helical" evidence="1">
    <location>
        <begin position="33"/>
        <end position="56"/>
    </location>
</feature>
<dbReference type="InterPro" id="IPR003675">
    <property type="entry name" value="Rce1/LyrA-like_dom"/>
</dbReference>
<feature type="domain" description="CAAX prenyl protease 2/Lysostaphin resistance protein A-like" evidence="2">
    <location>
        <begin position="167"/>
        <end position="252"/>
    </location>
</feature>
<evidence type="ECO:0000313" key="3">
    <source>
        <dbReference type="EMBL" id="MFH8253239.1"/>
    </source>
</evidence>
<dbReference type="RefSeq" id="WP_397558664.1">
    <property type="nucleotide sequence ID" value="NZ_JBIQWL010000019.1"/>
</dbReference>
<keyword evidence="1" id="KW-0812">Transmembrane</keyword>
<feature type="transmembrane region" description="Helical" evidence="1">
    <location>
        <begin position="243"/>
        <end position="266"/>
    </location>
</feature>
<evidence type="ECO:0000259" key="2">
    <source>
        <dbReference type="Pfam" id="PF02517"/>
    </source>
</evidence>
<dbReference type="EMBL" id="JBIQWL010000019">
    <property type="protein sequence ID" value="MFH8253239.1"/>
    <property type="molecule type" value="Genomic_DNA"/>
</dbReference>
<feature type="transmembrane region" description="Helical" evidence="1">
    <location>
        <begin position="205"/>
        <end position="223"/>
    </location>
</feature>
<proteinExistence type="predicted"/>
<feature type="transmembrane region" description="Helical" evidence="1">
    <location>
        <begin position="118"/>
        <end position="134"/>
    </location>
</feature>
<organism evidence="3 4">
    <name type="scientific">Microbacterium alkaliflavum</name>
    <dbReference type="NCBI Taxonomy" id="3248839"/>
    <lineage>
        <taxon>Bacteria</taxon>
        <taxon>Bacillati</taxon>
        <taxon>Actinomycetota</taxon>
        <taxon>Actinomycetes</taxon>
        <taxon>Micrococcales</taxon>
        <taxon>Microbacteriaceae</taxon>
        <taxon>Microbacterium</taxon>
    </lineage>
</organism>
<keyword evidence="1" id="KW-1133">Transmembrane helix</keyword>
<comment type="caution">
    <text evidence="3">The sequence shown here is derived from an EMBL/GenBank/DDBJ whole genome shotgun (WGS) entry which is preliminary data.</text>
</comment>
<gene>
    <name evidence="3" type="ORF">ACH3VR_22930</name>
</gene>
<reference evidence="3 4" key="1">
    <citation type="submission" date="2024-09" db="EMBL/GenBank/DDBJ databases">
        <authorList>
            <person name="Pan X."/>
        </authorList>
    </citation>
    <scope>NUCLEOTIDE SEQUENCE [LARGE SCALE GENOMIC DNA]</scope>
    <source>
        <strain evidence="3 4">B2969</strain>
    </source>
</reference>